<dbReference type="KEGG" id="halx:M0R89_09095"/>
<gene>
    <name evidence="1" type="ORF">M0R89_09095</name>
</gene>
<dbReference type="Proteomes" id="UP000830729">
    <property type="component" value="Chromosome"/>
</dbReference>
<protein>
    <submittedName>
        <fullName evidence="1">Uncharacterized protein</fullName>
    </submittedName>
</protein>
<dbReference type="AlphaFoldDB" id="A0A8U0HZU8"/>
<dbReference type="EMBL" id="CP096659">
    <property type="protein sequence ID" value="UPV76191.1"/>
    <property type="molecule type" value="Genomic_DNA"/>
</dbReference>
<dbReference type="RefSeq" id="WP_248652225.1">
    <property type="nucleotide sequence ID" value="NZ_CP096659.1"/>
</dbReference>
<keyword evidence="2" id="KW-1185">Reference proteome</keyword>
<proteinExistence type="predicted"/>
<reference evidence="1 2" key="1">
    <citation type="submission" date="2022-04" db="EMBL/GenBank/DDBJ databases">
        <title>Diverse halophilic archaea isolated from saline environments.</title>
        <authorList>
            <person name="Cui H.-L."/>
        </authorList>
    </citation>
    <scope>NUCLEOTIDE SEQUENCE [LARGE SCALE GENOMIC DNA]</scope>
    <source>
        <strain evidence="1 2">XZYJT49</strain>
    </source>
</reference>
<organism evidence="1 2">
    <name type="scientific">Halorussus limi</name>
    <dbReference type="NCBI Taxonomy" id="2938695"/>
    <lineage>
        <taxon>Archaea</taxon>
        <taxon>Methanobacteriati</taxon>
        <taxon>Methanobacteriota</taxon>
        <taxon>Stenosarchaea group</taxon>
        <taxon>Halobacteria</taxon>
        <taxon>Halobacteriales</taxon>
        <taxon>Haladaptataceae</taxon>
        <taxon>Halorussus</taxon>
    </lineage>
</organism>
<name>A0A8U0HZU8_9EURY</name>
<accession>A0A8U0HZU8</accession>
<sequence>MRDGPMTAIRSTDDEPTDTDRHVCAFCSSPFDASERTTCPVCDAEVVLRGQR</sequence>
<evidence type="ECO:0000313" key="1">
    <source>
        <dbReference type="EMBL" id="UPV76191.1"/>
    </source>
</evidence>
<evidence type="ECO:0000313" key="2">
    <source>
        <dbReference type="Proteomes" id="UP000830729"/>
    </source>
</evidence>
<dbReference type="GeneID" id="72185352"/>